<protein>
    <submittedName>
        <fullName evidence="1">Unnamed protein product</fullName>
    </submittedName>
</protein>
<accession>A0A9W6UBW5</accession>
<proteinExistence type="predicted"/>
<organism evidence="1 2">
    <name type="scientific">Phytophthora fragariaefolia</name>
    <dbReference type="NCBI Taxonomy" id="1490495"/>
    <lineage>
        <taxon>Eukaryota</taxon>
        <taxon>Sar</taxon>
        <taxon>Stramenopiles</taxon>
        <taxon>Oomycota</taxon>
        <taxon>Peronosporomycetes</taxon>
        <taxon>Peronosporales</taxon>
        <taxon>Peronosporaceae</taxon>
        <taxon>Phytophthora</taxon>
    </lineage>
</organism>
<keyword evidence="2" id="KW-1185">Reference proteome</keyword>
<dbReference type="EMBL" id="BSXT01000571">
    <property type="protein sequence ID" value="GMF30280.1"/>
    <property type="molecule type" value="Genomic_DNA"/>
</dbReference>
<gene>
    <name evidence="1" type="ORF">Pfra01_000667900</name>
</gene>
<reference evidence="1" key="1">
    <citation type="submission" date="2023-04" db="EMBL/GenBank/DDBJ databases">
        <title>Phytophthora fragariaefolia NBRC 109709.</title>
        <authorList>
            <person name="Ichikawa N."/>
            <person name="Sato H."/>
            <person name="Tonouchi N."/>
        </authorList>
    </citation>
    <scope>NUCLEOTIDE SEQUENCE</scope>
    <source>
        <strain evidence="1">NBRC 109709</strain>
    </source>
</reference>
<dbReference type="Proteomes" id="UP001165121">
    <property type="component" value="Unassembled WGS sequence"/>
</dbReference>
<sequence length="100" mass="10948">MPLPTRQELAATLLDEAYSVEWENVKVVLEGQKIVAVVCDGWSNPNSQKFMAVELSNVIDEVEAVIRKGSVCAVVTDNASNLVKAWEILISKIPFLTCNG</sequence>
<dbReference type="AlphaFoldDB" id="A0A9W6UBW5"/>
<name>A0A9W6UBW5_9STRA</name>
<comment type="caution">
    <text evidence="1">The sequence shown here is derived from an EMBL/GenBank/DDBJ whole genome shotgun (WGS) entry which is preliminary data.</text>
</comment>
<dbReference type="OrthoDB" id="127243at2759"/>
<evidence type="ECO:0000313" key="2">
    <source>
        <dbReference type="Proteomes" id="UP001165121"/>
    </source>
</evidence>
<evidence type="ECO:0000313" key="1">
    <source>
        <dbReference type="EMBL" id="GMF30280.1"/>
    </source>
</evidence>